<organism evidence="2 3">
    <name type="scientific">Phyllobacterium myrsinacearum</name>
    <dbReference type="NCBI Taxonomy" id="28101"/>
    <lineage>
        <taxon>Bacteria</taxon>
        <taxon>Pseudomonadati</taxon>
        <taxon>Pseudomonadota</taxon>
        <taxon>Alphaproteobacteria</taxon>
        <taxon>Hyphomicrobiales</taxon>
        <taxon>Phyllobacteriaceae</taxon>
        <taxon>Phyllobacterium</taxon>
    </lineage>
</organism>
<dbReference type="Proteomes" id="UP000549052">
    <property type="component" value="Unassembled WGS sequence"/>
</dbReference>
<name>A0A839EL02_9HYPH</name>
<keyword evidence="1" id="KW-0812">Transmembrane</keyword>
<sequence>MKSLCFADFAKSNADMFSRIVRRENTPIRIFPTKGSIMFRGHGFYHSSVKVQPSAVARNPRQHPMRLRSRRQKFIPTLYPSLFLAMGVAIAGIAAIALGRLV</sequence>
<keyword evidence="3" id="KW-1185">Reference proteome</keyword>
<evidence type="ECO:0000256" key="1">
    <source>
        <dbReference type="SAM" id="Phobius"/>
    </source>
</evidence>
<dbReference type="AlphaFoldDB" id="A0A839EL02"/>
<evidence type="ECO:0000313" key="3">
    <source>
        <dbReference type="Proteomes" id="UP000549052"/>
    </source>
</evidence>
<keyword evidence="1" id="KW-1133">Transmembrane helix</keyword>
<proteinExistence type="predicted"/>
<dbReference type="RefSeq" id="WP_182548723.1">
    <property type="nucleotide sequence ID" value="NZ_JACGXN010000001.1"/>
</dbReference>
<dbReference type="EMBL" id="JACGXN010000001">
    <property type="protein sequence ID" value="MBA8878154.1"/>
    <property type="molecule type" value="Genomic_DNA"/>
</dbReference>
<accession>A0A839EL02</accession>
<keyword evidence="1" id="KW-0472">Membrane</keyword>
<feature type="transmembrane region" description="Helical" evidence="1">
    <location>
        <begin position="74"/>
        <end position="98"/>
    </location>
</feature>
<protein>
    <submittedName>
        <fullName evidence="2">Uncharacterized protein</fullName>
    </submittedName>
</protein>
<evidence type="ECO:0000313" key="2">
    <source>
        <dbReference type="EMBL" id="MBA8878154.1"/>
    </source>
</evidence>
<gene>
    <name evidence="2" type="ORF">FHW16_001836</name>
</gene>
<reference evidence="2 3" key="1">
    <citation type="submission" date="2020-07" db="EMBL/GenBank/DDBJ databases">
        <title>Genomic Encyclopedia of Type Strains, Phase IV (KMG-V): Genome sequencing to study the core and pangenomes of soil and plant-associated prokaryotes.</title>
        <authorList>
            <person name="Whitman W."/>
        </authorList>
    </citation>
    <scope>NUCLEOTIDE SEQUENCE [LARGE SCALE GENOMIC DNA]</scope>
    <source>
        <strain evidence="2 3">AN3</strain>
    </source>
</reference>
<comment type="caution">
    <text evidence="2">The sequence shown here is derived from an EMBL/GenBank/DDBJ whole genome shotgun (WGS) entry which is preliminary data.</text>
</comment>